<name>A0A8B9S3B6_APTOW</name>
<keyword evidence="3" id="KW-1185">Reference proteome</keyword>
<feature type="transmembrane region" description="Helical" evidence="1">
    <location>
        <begin position="39"/>
        <end position="56"/>
    </location>
</feature>
<dbReference type="AlphaFoldDB" id="A0A8B9S3B6"/>
<organism evidence="2 3">
    <name type="scientific">Apteryx owenii</name>
    <name type="common">Little spotted kiwi</name>
    <dbReference type="NCBI Taxonomy" id="8824"/>
    <lineage>
        <taxon>Eukaryota</taxon>
        <taxon>Metazoa</taxon>
        <taxon>Chordata</taxon>
        <taxon>Craniata</taxon>
        <taxon>Vertebrata</taxon>
        <taxon>Euteleostomi</taxon>
        <taxon>Archelosauria</taxon>
        <taxon>Archosauria</taxon>
        <taxon>Dinosauria</taxon>
        <taxon>Saurischia</taxon>
        <taxon>Theropoda</taxon>
        <taxon>Coelurosauria</taxon>
        <taxon>Aves</taxon>
        <taxon>Palaeognathae</taxon>
        <taxon>Apterygiformes</taxon>
        <taxon>Apterygidae</taxon>
        <taxon>Apteryx</taxon>
    </lineage>
</organism>
<reference evidence="2" key="2">
    <citation type="submission" date="2025-09" db="UniProtKB">
        <authorList>
            <consortium name="Ensembl"/>
        </authorList>
    </citation>
    <scope>IDENTIFICATION</scope>
</reference>
<keyword evidence="1" id="KW-0472">Membrane</keyword>
<evidence type="ECO:0000313" key="2">
    <source>
        <dbReference type="Ensembl" id="ENSAOWP00000001190.1"/>
    </source>
</evidence>
<accession>A0A8B9S3B6</accession>
<keyword evidence="1" id="KW-1133">Transmembrane helix</keyword>
<sequence>MPQTTHEEWDYFARTLQASARAERLITQPRRAAGTQSKSAIYAIGLFLLVLISLPSCCFQDTANSPTAGTKGHFCWPPCSGKEGDAGLPRAWCCKSTTTR</sequence>
<dbReference type="Ensembl" id="ENSAOWT00000001346.1">
    <property type="protein sequence ID" value="ENSAOWP00000001190.1"/>
    <property type="gene ID" value="ENSAOWG00000000855.1"/>
</dbReference>
<keyword evidence="1" id="KW-0812">Transmembrane</keyword>
<evidence type="ECO:0000313" key="3">
    <source>
        <dbReference type="Proteomes" id="UP000694424"/>
    </source>
</evidence>
<protein>
    <submittedName>
        <fullName evidence="2">Uncharacterized protein</fullName>
    </submittedName>
</protein>
<evidence type="ECO:0000256" key="1">
    <source>
        <dbReference type="SAM" id="Phobius"/>
    </source>
</evidence>
<dbReference type="Proteomes" id="UP000694424">
    <property type="component" value="Unplaced"/>
</dbReference>
<proteinExistence type="predicted"/>
<reference evidence="2" key="1">
    <citation type="submission" date="2025-08" db="UniProtKB">
        <authorList>
            <consortium name="Ensembl"/>
        </authorList>
    </citation>
    <scope>IDENTIFICATION</scope>
</reference>